<dbReference type="SUPFAM" id="SSF56349">
    <property type="entry name" value="DNA breaking-rejoining enzymes"/>
    <property type="match status" value="1"/>
</dbReference>
<dbReference type="GO" id="GO:0003677">
    <property type="term" value="F:DNA binding"/>
    <property type="evidence" value="ECO:0007669"/>
    <property type="project" value="UniProtKB-KW"/>
</dbReference>
<dbReference type="KEGG" id="pdio:PDMSB3_2758"/>
<name>A0A5Q4ZHA6_9BURK</name>
<dbReference type="Gene3D" id="1.10.443.10">
    <property type="entry name" value="Intergrase catalytic core"/>
    <property type="match status" value="1"/>
</dbReference>
<proteinExistence type="inferred from homology"/>
<dbReference type="EMBL" id="LR699553">
    <property type="protein sequence ID" value="VVD29214.1"/>
    <property type="molecule type" value="Genomic_DNA"/>
</dbReference>
<dbReference type="PANTHER" id="PTHR30629">
    <property type="entry name" value="PROPHAGE INTEGRASE"/>
    <property type="match status" value="1"/>
</dbReference>
<keyword evidence="3" id="KW-0238">DNA-binding</keyword>
<evidence type="ECO:0000256" key="4">
    <source>
        <dbReference type="ARBA" id="ARBA00023172"/>
    </source>
</evidence>
<dbReference type="PANTHER" id="PTHR30629:SF2">
    <property type="entry name" value="PROPHAGE INTEGRASE INTS-RELATED"/>
    <property type="match status" value="1"/>
</dbReference>
<dbReference type="Pfam" id="PF13356">
    <property type="entry name" value="Arm-DNA-bind_3"/>
    <property type="match status" value="1"/>
</dbReference>
<dbReference type="InterPro" id="IPR025166">
    <property type="entry name" value="Integrase_DNA_bind_dom"/>
</dbReference>
<dbReference type="RefSeq" id="WP_165186465.1">
    <property type="nucleotide sequence ID" value="NZ_LR699553.1"/>
</dbReference>
<dbReference type="Proteomes" id="UP000325811">
    <property type="component" value="Chromosome I"/>
</dbReference>
<dbReference type="Gene3D" id="3.30.160.390">
    <property type="entry name" value="Integrase, DNA-binding domain"/>
    <property type="match status" value="1"/>
</dbReference>
<evidence type="ECO:0000259" key="6">
    <source>
        <dbReference type="Pfam" id="PF13356"/>
    </source>
</evidence>
<dbReference type="InterPro" id="IPR011010">
    <property type="entry name" value="DNA_brk_join_enz"/>
</dbReference>
<evidence type="ECO:0000313" key="8">
    <source>
        <dbReference type="Proteomes" id="UP000325811"/>
    </source>
</evidence>
<reference evidence="7 8" key="1">
    <citation type="submission" date="2019-08" db="EMBL/GenBank/DDBJ databases">
        <authorList>
            <person name="Herpell B J."/>
        </authorList>
    </citation>
    <scope>NUCLEOTIDE SEQUENCE [LARGE SCALE GENOMIC DNA]</scope>
    <source>
        <strain evidence="8">Msb3</strain>
    </source>
</reference>
<protein>
    <submittedName>
        <fullName evidence="7">Integrase</fullName>
    </submittedName>
</protein>
<dbReference type="InterPro" id="IPR010998">
    <property type="entry name" value="Integrase_recombinase_N"/>
</dbReference>
<evidence type="ECO:0000313" key="7">
    <source>
        <dbReference type="EMBL" id="VVD29214.1"/>
    </source>
</evidence>
<dbReference type="Gene3D" id="1.10.150.130">
    <property type="match status" value="1"/>
</dbReference>
<keyword evidence="2" id="KW-0229">DNA integration</keyword>
<evidence type="ECO:0000256" key="2">
    <source>
        <dbReference type="ARBA" id="ARBA00022908"/>
    </source>
</evidence>
<organism evidence="7 8">
    <name type="scientific">Paraburkholderia dioscoreae</name>
    <dbReference type="NCBI Taxonomy" id="2604047"/>
    <lineage>
        <taxon>Bacteria</taxon>
        <taxon>Pseudomonadati</taxon>
        <taxon>Pseudomonadota</taxon>
        <taxon>Betaproteobacteria</taxon>
        <taxon>Burkholderiales</taxon>
        <taxon>Burkholderiaceae</taxon>
        <taxon>Paraburkholderia</taxon>
    </lineage>
</organism>
<evidence type="ECO:0000256" key="1">
    <source>
        <dbReference type="ARBA" id="ARBA00008857"/>
    </source>
</evidence>
<sequence length="424" mass="47869">MHFDARAAKQLQPDQHLTVADCPGLRLVATKTTKSWTYRYKSPVDGRMKQTKIGEWPAMSPATATVAWEKLREARNEGQEPVAKSRQSSKAPNGDMVPQTSKYTVGILCRDYLEGHVERNRKTKGAKEIARMFRTMLGPLADAAADGLTRAQAFDLLESHAHIPVQAAKLRAELGAAWEYAHDAGRLSQDVPNWWRLIMRGKLKSKGKSIGGKRVGKKRTLTDAELTVLIPWLPNFSRSVCDVLTLYLWTATRGAEIVSMEGREVTEESDGWWWTIPKEKTKNERHEDATDLRVPLIGRAEVVVRRRLSVYGKGYLFPPANGSAAHIEQKVVQTAVHYHQPYSRTRPEMVRPRLPVTVWAPHDLRRTIRTMLASMGCPDEVGEAVIGHMQEGIKGVYNRHAYDAERRVWLTRVSERLEQLAGGR</sequence>
<dbReference type="InterPro" id="IPR013762">
    <property type="entry name" value="Integrase-like_cat_sf"/>
</dbReference>
<gene>
    <name evidence="7" type="ORF">PDMSB3_2758</name>
</gene>
<accession>A0A5Q4ZHA6</accession>
<dbReference type="InterPro" id="IPR050808">
    <property type="entry name" value="Phage_Integrase"/>
</dbReference>
<dbReference type="AlphaFoldDB" id="A0A5Q4ZHA6"/>
<keyword evidence="8" id="KW-1185">Reference proteome</keyword>
<evidence type="ECO:0000256" key="3">
    <source>
        <dbReference type="ARBA" id="ARBA00023125"/>
    </source>
</evidence>
<evidence type="ECO:0000256" key="5">
    <source>
        <dbReference type="SAM" id="MobiDB-lite"/>
    </source>
</evidence>
<feature type="domain" description="Integrase DNA-binding" evidence="6">
    <location>
        <begin position="7"/>
        <end position="87"/>
    </location>
</feature>
<dbReference type="GO" id="GO:0015074">
    <property type="term" value="P:DNA integration"/>
    <property type="evidence" value="ECO:0007669"/>
    <property type="project" value="UniProtKB-KW"/>
</dbReference>
<keyword evidence="4" id="KW-0233">DNA recombination</keyword>
<dbReference type="GO" id="GO:0006310">
    <property type="term" value="P:DNA recombination"/>
    <property type="evidence" value="ECO:0007669"/>
    <property type="project" value="UniProtKB-KW"/>
</dbReference>
<feature type="region of interest" description="Disordered" evidence="5">
    <location>
        <begin position="73"/>
        <end position="99"/>
    </location>
</feature>
<dbReference type="InterPro" id="IPR038488">
    <property type="entry name" value="Integrase_DNA-bd_sf"/>
</dbReference>
<comment type="similarity">
    <text evidence="1">Belongs to the 'phage' integrase family.</text>
</comment>